<dbReference type="InterPro" id="IPR036249">
    <property type="entry name" value="Thioredoxin-like_sf"/>
</dbReference>
<evidence type="ECO:0000256" key="1">
    <source>
        <dbReference type="ARBA" id="ARBA00022737"/>
    </source>
</evidence>
<keyword evidence="3" id="KW-0520">NAD</keyword>
<evidence type="ECO:0000256" key="2">
    <source>
        <dbReference type="ARBA" id="ARBA00023002"/>
    </source>
</evidence>
<proteinExistence type="inferred from homology"/>
<keyword evidence="2" id="KW-0560">Oxidoreductase</keyword>
<dbReference type="Gene3D" id="3.40.30.10">
    <property type="entry name" value="Glutaredoxin"/>
    <property type="match status" value="1"/>
</dbReference>
<evidence type="ECO:0000313" key="6">
    <source>
        <dbReference type="EMBL" id="SVE11034.1"/>
    </source>
</evidence>
<dbReference type="Pfam" id="PF13905">
    <property type="entry name" value="Thioredoxin_8"/>
    <property type="match status" value="1"/>
</dbReference>
<gene>
    <name evidence="6" type="ORF">METZ01_LOCUS463888</name>
</gene>
<name>A0A383ATN2_9ZZZZ</name>
<evidence type="ECO:0000256" key="4">
    <source>
        <dbReference type="ARBA" id="ARBA00025782"/>
    </source>
</evidence>
<dbReference type="AlphaFoldDB" id="A0A383ATN2"/>
<reference evidence="6" key="1">
    <citation type="submission" date="2018-05" db="EMBL/GenBank/DDBJ databases">
        <authorList>
            <person name="Lanie J.A."/>
            <person name="Ng W.-L."/>
            <person name="Kazmierczak K.M."/>
            <person name="Andrzejewski T.M."/>
            <person name="Davidsen T.M."/>
            <person name="Wayne K.J."/>
            <person name="Tettelin H."/>
            <person name="Glass J.I."/>
            <person name="Rusch D."/>
            <person name="Podicherti R."/>
            <person name="Tsui H.-C.T."/>
            <person name="Winkler M.E."/>
        </authorList>
    </citation>
    <scope>NUCLEOTIDE SEQUENCE</scope>
</reference>
<dbReference type="InterPro" id="IPR012336">
    <property type="entry name" value="Thioredoxin-like_fold"/>
</dbReference>
<dbReference type="InterPro" id="IPR013766">
    <property type="entry name" value="Thioredoxin_domain"/>
</dbReference>
<dbReference type="PANTHER" id="PTHR13871:SF96">
    <property type="entry name" value="THIOREDOXIN DOMAIN-CONTAINING PROTEIN"/>
    <property type="match status" value="1"/>
</dbReference>
<organism evidence="6">
    <name type="scientific">marine metagenome</name>
    <dbReference type="NCBI Taxonomy" id="408172"/>
    <lineage>
        <taxon>unclassified sequences</taxon>
        <taxon>metagenomes</taxon>
        <taxon>ecological metagenomes</taxon>
    </lineage>
</organism>
<dbReference type="GO" id="GO:0016491">
    <property type="term" value="F:oxidoreductase activity"/>
    <property type="evidence" value="ECO:0007669"/>
    <property type="project" value="UniProtKB-KW"/>
</dbReference>
<sequence length="149" mass="16376">MKLKCRFLCLFTITVSLALSSWESTAKPNGEKVSKVSLPDELLDATGKAVSGETLSGKYVGLYFSASWCPPCRTFTPKLVEFHNANKAKFEVLLVSADNSEKAQANYMKKYMMPWLAVKHQSIAANLLVKKMGVRGIPFLVILSPDGSV</sequence>
<feature type="non-terminal residue" evidence="6">
    <location>
        <position position="149"/>
    </location>
</feature>
<dbReference type="PROSITE" id="PS51352">
    <property type="entry name" value="THIOREDOXIN_2"/>
    <property type="match status" value="1"/>
</dbReference>
<dbReference type="EMBL" id="UINC01194780">
    <property type="protein sequence ID" value="SVE11034.1"/>
    <property type="molecule type" value="Genomic_DNA"/>
</dbReference>
<evidence type="ECO:0000259" key="5">
    <source>
        <dbReference type="PROSITE" id="PS51352"/>
    </source>
</evidence>
<dbReference type="PANTHER" id="PTHR13871">
    <property type="entry name" value="THIOREDOXIN"/>
    <property type="match status" value="1"/>
</dbReference>
<accession>A0A383ATN2</accession>
<keyword evidence="1" id="KW-0677">Repeat</keyword>
<protein>
    <recommendedName>
        <fullName evidence="5">Thioredoxin domain-containing protein</fullName>
    </recommendedName>
</protein>
<dbReference type="SUPFAM" id="SSF52833">
    <property type="entry name" value="Thioredoxin-like"/>
    <property type="match status" value="1"/>
</dbReference>
<feature type="domain" description="Thioredoxin" evidence="5">
    <location>
        <begin position="36"/>
        <end position="149"/>
    </location>
</feature>
<dbReference type="InterPro" id="IPR052259">
    <property type="entry name" value="Nucleoredoxin-like"/>
</dbReference>
<comment type="similarity">
    <text evidence="4">Belongs to the nucleoredoxin family.</text>
</comment>
<evidence type="ECO:0000256" key="3">
    <source>
        <dbReference type="ARBA" id="ARBA00023027"/>
    </source>
</evidence>